<evidence type="ECO:0000313" key="1">
    <source>
        <dbReference type="EMBL" id="GAH59387.1"/>
    </source>
</evidence>
<protein>
    <submittedName>
        <fullName evidence="1">Uncharacterized protein</fullName>
    </submittedName>
</protein>
<sequence length="40" mass="4320">VILKSPASGMAPQAEIPFSLGTTSSALFRVSIRINRRFPC</sequence>
<comment type="caution">
    <text evidence="1">The sequence shown here is derived from an EMBL/GenBank/DDBJ whole genome shotgun (WGS) entry which is preliminary data.</text>
</comment>
<feature type="non-terminal residue" evidence="1">
    <location>
        <position position="40"/>
    </location>
</feature>
<gene>
    <name evidence="1" type="ORF">S03H2_27220</name>
</gene>
<accession>X1GQA9</accession>
<feature type="non-terminal residue" evidence="1">
    <location>
        <position position="1"/>
    </location>
</feature>
<dbReference type="EMBL" id="BARU01016204">
    <property type="protein sequence ID" value="GAH59387.1"/>
    <property type="molecule type" value="Genomic_DNA"/>
</dbReference>
<name>X1GQA9_9ZZZZ</name>
<proteinExistence type="predicted"/>
<organism evidence="1">
    <name type="scientific">marine sediment metagenome</name>
    <dbReference type="NCBI Taxonomy" id="412755"/>
    <lineage>
        <taxon>unclassified sequences</taxon>
        <taxon>metagenomes</taxon>
        <taxon>ecological metagenomes</taxon>
    </lineage>
</organism>
<dbReference type="AlphaFoldDB" id="X1GQA9"/>
<reference evidence="1" key="1">
    <citation type="journal article" date="2014" name="Front. Microbiol.">
        <title>High frequency of phylogenetically diverse reductive dehalogenase-homologous genes in deep subseafloor sedimentary metagenomes.</title>
        <authorList>
            <person name="Kawai M."/>
            <person name="Futagami T."/>
            <person name="Toyoda A."/>
            <person name="Takaki Y."/>
            <person name="Nishi S."/>
            <person name="Hori S."/>
            <person name="Arai W."/>
            <person name="Tsubouchi T."/>
            <person name="Morono Y."/>
            <person name="Uchiyama I."/>
            <person name="Ito T."/>
            <person name="Fujiyama A."/>
            <person name="Inagaki F."/>
            <person name="Takami H."/>
        </authorList>
    </citation>
    <scope>NUCLEOTIDE SEQUENCE</scope>
    <source>
        <strain evidence="1">Expedition CK06-06</strain>
    </source>
</reference>